<comment type="caution">
    <text evidence="2">The sequence shown here is derived from an EMBL/GenBank/DDBJ whole genome shotgun (WGS) entry which is preliminary data.</text>
</comment>
<protein>
    <submittedName>
        <fullName evidence="2">Uncharacterized protein</fullName>
    </submittedName>
</protein>
<feature type="non-terminal residue" evidence="2">
    <location>
        <position position="1"/>
    </location>
</feature>
<organism evidence="2 3">
    <name type="scientific">Spraguea lophii (strain 42_110)</name>
    <name type="common">Microsporidian parasite</name>
    <dbReference type="NCBI Taxonomy" id="1358809"/>
    <lineage>
        <taxon>Eukaryota</taxon>
        <taxon>Fungi</taxon>
        <taxon>Fungi incertae sedis</taxon>
        <taxon>Microsporidia</taxon>
        <taxon>Spragueidae</taxon>
        <taxon>Spraguea</taxon>
    </lineage>
</organism>
<dbReference type="AlphaFoldDB" id="S7W8I1"/>
<feature type="compositionally biased region" description="Polar residues" evidence="1">
    <location>
        <begin position="99"/>
        <end position="115"/>
    </location>
</feature>
<name>S7W8I1_SPRLO</name>
<dbReference type="HOGENOM" id="CLU_1207353_0_0_1"/>
<dbReference type="VEuPathDB" id="MicrosporidiaDB:SLOPH_546"/>
<evidence type="ECO:0000313" key="2">
    <source>
        <dbReference type="EMBL" id="EPR78047.1"/>
    </source>
</evidence>
<feature type="compositionally biased region" description="Basic and acidic residues" evidence="1">
    <location>
        <begin position="61"/>
        <end position="83"/>
    </location>
</feature>
<evidence type="ECO:0000256" key="1">
    <source>
        <dbReference type="SAM" id="MobiDB-lite"/>
    </source>
</evidence>
<dbReference type="EMBL" id="ATCN01001073">
    <property type="protein sequence ID" value="EPR78047.1"/>
    <property type="molecule type" value="Genomic_DNA"/>
</dbReference>
<dbReference type="InParanoid" id="S7W8I1"/>
<gene>
    <name evidence="2" type="ORF">SLOPH_546</name>
</gene>
<evidence type="ECO:0000313" key="3">
    <source>
        <dbReference type="Proteomes" id="UP000014978"/>
    </source>
</evidence>
<proteinExistence type="predicted"/>
<dbReference type="Proteomes" id="UP000014978">
    <property type="component" value="Unassembled WGS sequence"/>
</dbReference>
<reference evidence="3" key="1">
    <citation type="journal article" date="2013" name="PLoS Genet.">
        <title>The genome of Spraguea lophii and the basis of host-microsporidian interactions.</title>
        <authorList>
            <person name="Campbell S.E."/>
            <person name="Williams T.A."/>
            <person name="Yousuf A."/>
            <person name="Soanes D.M."/>
            <person name="Paszkiewicz K.H."/>
            <person name="Williams B.A.P."/>
        </authorList>
    </citation>
    <scope>NUCLEOTIDE SEQUENCE [LARGE SCALE GENOMIC DNA]</scope>
    <source>
        <strain evidence="3">42_110</strain>
    </source>
</reference>
<sequence length="230" mass="27317">KEISYNILYYIFMNKNIIFEYRNTHFMAKIRYMAVEEKDMRIIKILINECNKKVISDDGDKEVVSDKSKSDGDKEMIGNDKNKSNNNGNKPNITDNKHTNTPSNIPNNKSNTTDNKNAIEHKKDINILCIRHLFLKDYDKDIIHVSDYDRYLIDCNRSSATRLKDSNIDIDSIYNTNITYDIEKDKKYYEELYLKKFRMHEESITSTIYIDNDKNKRKTLIRLLNIFKKN</sequence>
<accession>S7W8I1</accession>
<feature type="region of interest" description="Disordered" evidence="1">
    <location>
        <begin position="61"/>
        <end position="115"/>
    </location>
</feature>
<keyword evidence="3" id="KW-1185">Reference proteome</keyword>